<keyword evidence="1" id="KW-1133">Transmembrane helix</keyword>
<organism evidence="2 3">
    <name type="scientific">Angustibacter aerolatus</name>
    <dbReference type="NCBI Taxonomy" id="1162965"/>
    <lineage>
        <taxon>Bacteria</taxon>
        <taxon>Bacillati</taxon>
        <taxon>Actinomycetota</taxon>
        <taxon>Actinomycetes</taxon>
        <taxon>Kineosporiales</taxon>
        <taxon>Kineosporiaceae</taxon>
    </lineage>
</organism>
<feature type="transmembrane region" description="Helical" evidence="1">
    <location>
        <begin position="99"/>
        <end position="132"/>
    </location>
</feature>
<feature type="transmembrane region" description="Helical" evidence="1">
    <location>
        <begin position="40"/>
        <end position="56"/>
    </location>
</feature>
<feature type="transmembrane region" description="Helical" evidence="1">
    <location>
        <begin position="152"/>
        <end position="176"/>
    </location>
</feature>
<gene>
    <name evidence="2" type="ORF">GCM10025868_15370</name>
</gene>
<evidence type="ECO:0000256" key="1">
    <source>
        <dbReference type="SAM" id="Phobius"/>
    </source>
</evidence>
<evidence type="ECO:0000313" key="3">
    <source>
        <dbReference type="Proteomes" id="UP001157017"/>
    </source>
</evidence>
<comment type="caution">
    <text evidence="2">The sequence shown here is derived from an EMBL/GenBank/DDBJ whole genome shotgun (WGS) entry which is preliminary data.</text>
</comment>
<dbReference type="EMBL" id="BSUZ01000001">
    <property type="protein sequence ID" value="GMA86287.1"/>
    <property type="molecule type" value="Genomic_DNA"/>
</dbReference>
<keyword evidence="1" id="KW-0812">Transmembrane</keyword>
<sequence length="230" mass="25452">MIARIGRRLFGSTLLGCTAALLLAFDGHHFVHSRTGLLDLFVMFWALAAFGALLIDRDRTRLRLARHLADGEPERLRRRVPSARLPGFGPWLGLRPWRFVAAVCLGLCAGTKWSGLFFLAVFGLMTVLWDLGARRAVGVRRWVVGGLLKDGLPAFLVMVPTAVAVYLASWTGWFATRGGWDRQWGRSTRASGSGSCPTRCAACGTTTRRCTTSTSRCTRRTRTRRTRGRG</sequence>
<proteinExistence type="predicted"/>
<protein>
    <submittedName>
        <fullName evidence="2">Uncharacterized protein</fullName>
    </submittedName>
</protein>
<accession>A0ABQ6JES9</accession>
<name>A0ABQ6JES9_9ACTN</name>
<dbReference type="Proteomes" id="UP001157017">
    <property type="component" value="Unassembled WGS sequence"/>
</dbReference>
<keyword evidence="3" id="KW-1185">Reference proteome</keyword>
<reference evidence="3" key="1">
    <citation type="journal article" date="2019" name="Int. J. Syst. Evol. Microbiol.">
        <title>The Global Catalogue of Microorganisms (GCM) 10K type strain sequencing project: providing services to taxonomists for standard genome sequencing and annotation.</title>
        <authorList>
            <consortium name="The Broad Institute Genomics Platform"/>
            <consortium name="The Broad Institute Genome Sequencing Center for Infectious Disease"/>
            <person name="Wu L."/>
            <person name="Ma J."/>
        </authorList>
    </citation>
    <scope>NUCLEOTIDE SEQUENCE [LARGE SCALE GENOMIC DNA]</scope>
    <source>
        <strain evidence="3">NBRC 108730</strain>
    </source>
</reference>
<evidence type="ECO:0000313" key="2">
    <source>
        <dbReference type="EMBL" id="GMA86287.1"/>
    </source>
</evidence>
<keyword evidence="1" id="KW-0472">Membrane</keyword>